<accession>A0AAN9N2J0</accession>
<dbReference type="Pfam" id="PF14432">
    <property type="entry name" value="DYW_deaminase"/>
    <property type="match status" value="1"/>
</dbReference>
<feature type="repeat" description="PPR" evidence="3">
    <location>
        <begin position="327"/>
        <end position="361"/>
    </location>
</feature>
<dbReference type="GO" id="GO:0031425">
    <property type="term" value="P:chloroplast RNA processing"/>
    <property type="evidence" value="ECO:0007669"/>
    <property type="project" value="UniProtKB-ARBA"/>
</dbReference>
<dbReference type="AlphaFoldDB" id="A0AAN9N2J0"/>
<name>A0AAN9N2J0_CANGL</name>
<evidence type="ECO:0000256" key="1">
    <source>
        <dbReference type="ARBA" id="ARBA00006643"/>
    </source>
</evidence>
<evidence type="ECO:0000259" key="5">
    <source>
        <dbReference type="Pfam" id="PF02364"/>
    </source>
</evidence>
<dbReference type="FunFam" id="1.25.40.10:FF:000231">
    <property type="entry name" value="Pentatricopeptide repeat-containing protein chloroplastic"/>
    <property type="match status" value="1"/>
</dbReference>
<protein>
    <recommendedName>
        <fullName evidence="9">DYW domain-containing protein</fullName>
    </recommendedName>
</protein>
<dbReference type="InterPro" id="IPR032867">
    <property type="entry name" value="DYW_dom"/>
</dbReference>
<dbReference type="InterPro" id="IPR046960">
    <property type="entry name" value="PPR_At4g14850-like_plant"/>
</dbReference>
<evidence type="ECO:0000313" key="8">
    <source>
        <dbReference type="Proteomes" id="UP001367508"/>
    </source>
</evidence>
<dbReference type="Pfam" id="PF02364">
    <property type="entry name" value="Glucan_synthase"/>
    <property type="match status" value="1"/>
</dbReference>
<dbReference type="FunFam" id="1.25.40.10:FF:000682">
    <property type="entry name" value="Pentatricopeptide repeat-containing protein At3g16610"/>
    <property type="match status" value="1"/>
</dbReference>
<feature type="repeat" description="PPR" evidence="3">
    <location>
        <begin position="362"/>
        <end position="392"/>
    </location>
</feature>
<dbReference type="Pfam" id="PF01535">
    <property type="entry name" value="PPR"/>
    <property type="match status" value="1"/>
</dbReference>
<dbReference type="GO" id="GO:0006075">
    <property type="term" value="P:(1-&gt;3)-beta-D-glucan biosynthetic process"/>
    <property type="evidence" value="ECO:0007669"/>
    <property type="project" value="InterPro"/>
</dbReference>
<sequence>MESQPEERKEPKGDRQEREIRFRFHWITTFILHSSVFNTVKEGAKSLVVSCVMEAKEKKQGKSAEYEAVVRAGPHLRPLQQAHAHLVVTGCHRSRALLTKLLTLSCAAGSIAYTRCLLYSVSQPDSFLFNSLIKASSKFRFSLDTILFYRRMLLSRIPPSTYTFTSVIKACADISALPPGKLIHSHVFVSGYDSDSFVQTALVAFYAKSSALRVARKVFDKMPRPSVVAWNSIISGYELNGLANEALVLFKKMRDLGVEPDSATFVCVSSACSQLGSLDFGCWVHDCVVSSGVCVNVVLATSLINMFSRCGDVRRARVVFDSMNEGNVVSWTAMISGYGMHGYGVQAMELFHQMKACGIVPNSVTFVAVLSACAHAGLIDEGRSVFASMKQEYDLVPGVEHHVCMVDMFGRAGLLNEAYQFVKGLSPEELVPAIWTAMLGACKMHKNFDLGVEVAEHLISAEPENPGHYVLLSNMYALAGRMDRVESVRNVMIQRGLKKQVGYSTIDVNNKTYLFSMGDKSHPETNEIYHYLDELMWRCKEAGYFPVPESAMHELEDEEREYALRYHSEKLAVAFGLMRTSCGMTLRIVKNLRICEDCHSAIKFISIVTNREIIIRDKLRFHHFREGSCSCLDYWVGKGIDAGLNQISMFEAKVASGNAEHALSRDVYWLGLRLDFLCMLSMFYTNVGLFSVLPMIVETSLEHRVLKAVWEFLTMQLQFASLFYTFSLGTRAHFYGWTVLHGGTKCQATGCGPGVLWWSCWSIRELYLLTCYPGYTWLWLLGYIISTFAKDKLYDLLFGVIVMALVAALPWFLEFQSIQTQVLFNEAFSRGLQIL</sequence>
<feature type="transmembrane region" description="Helical" evidence="4">
    <location>
        <begin position="674"/>
        <end position="696"/>
    </location>
</feature>
<evidence type="ECO:0000313" key="7">
    <source>
        <dbReference type="EMBL" id="KAK7362833.1"/>
    </source>
</evidence>
<proteinExistence type="inferred from homology"/>
<dbReference type="GO" id="GO:0009451">
    <property type="term" value="P:RNA modification"/>
    <property type="evidence" value="ECO:0007669"/>
    <property type="project" value="InterPro"/>
</dbReference>
<dbReference type="NCBIfam" id="TIGR00756">
    <property type="entry name" value="PPR"/>
    <property type="match status" value="3"/>
</dbReference>
<comment type="similarity">
    <text evidence="1">Belongs to the PPR family. PCMP-H subfamily.</text>
</comment>
<evidence type="ECO:0000259" key="6">
    <source>
        <dbReference type="Pfam" id="PF14432"/>
    </source>
</evidence>
<dbReference type="InterPro" id="IPR011990">
    <property type="entry name" value="TPR-like_helical_dom_sf"/>
</dbReference>
<dbReference type="InterPro" id="IPR003440">
    <property type="entry name" value="Glyco_trans_48_dom"/>
</dbReference>
<feature type="transmembrane region" description="Helical" evidence="4">
    <location>
        <begin position="793"/>
        <end position="813"/>
    </location>
</feature>
<dbReference type="EMBL" id="JAYMYQ010000001">
    <property type="protein sequence ID" value="KAK7362833.1"/>
    <property type="molecule type" value="Genomic_DNA"/>
</dbReference>
<dbReference type="Gene3D" id="1.25.40.10">
    <property type="entry name" value="Tetratricopeptide repeat domain"/>
    <property type="match status" value="4"/>
</dbReference>
<feature type="domain" description="Glycosyl transferase 48" evidence="5">
    <location>
        <begin position="691"/>
        <end position="761"/>
    </location>
</feature>
<evidence type="ECO:0008006" key="9">
    <source>
        <dbReference type="Google" id="ProtNLM"/>
    </source>
</evidence>
<keyword evidence="4" id="KW-1133">Transmembrane helix</keyword>
<dbReference type="GO" id="GO:0003843">
    <property type="term" value="F:1,3-beta-D-glucan synthase activity"/>
    <property type="evidence" value="ECO:0007669"/>
    <property type="project" value="InterPro"/>
</dbReference>
<keyword evidence="4" id="KW-0472">Membrane</keyword>
<evidence type="ECO:0000256" key="4">
    <source>
        <dbReference type="SAM" id="Phobius"/>
    </source>
</evidence>
<dbReference type="InterPro" id="IPR046848">
    <property type="entry name" value="E_motif"/>
</dbReference>
<keyword evidence="2" id="KW-0677">Repeat</keyword>
<evidence type="ECO:0000256" key="2">
    <source>
        <dbReference type="ARBA" id="ARBA00022737"/>
    </source>
</evidence>
<comment type="caution">
    <text evidence="7">The sequence shown here is derived from an EMBL/GenBank/DDBJ whole genome shotgun (WGS) entry which is preliminary data.</text>
</comment>
<dbReference type="Pfam" id="PF13041">
    <property type="entry name" value="PPR_2"/>
    <property type="match status" value="2"/>
</dbReference>
<organism evidence="7 8">
    <name type="scientific">Canavalia gladiata</name>
    <name type="common">Sword bean</name>
    <name type="synonym">Dolichos gladiatus</name>
    <dbReference type="NCBI Taxonomy" id="3824"/>
    <lineage>
        <taxon>Eukaryota</taxon>
        <taxon>Viridiplantae</taxon>
        <taxon>Streptophyta</taxon>
        <taxon>Embryophyta</taxon>
        <taxon>Tracheophyta</taxon>
        <taxon>Spermatophyta</taxon>
        <taxon>Magnoliopsida</taxon>
        <taxon>eudicotyledons</taxon>
        <taxon>Gunneridae</taxon>
        <taxon>Pentapetalae</taxon>
        <taxon>rosids</taxon>
        <taxon>fabids</taxon>
        <taxon>Fabales</taxon>
        <taxon>Fabaceae</taxon>
        <taxon>Papilionoideae</taxon>
        <taxon>50 kb inversion clade</taxon>
        <taxon>NPAAA clade</taxon>
        <taxon>indigoferoid/millettioid clade</taxon>
        <taxon>Phaseoleae</taxon>
        <taxon>Canavalia</taxon>
    </lineage>
</organism>
<evidence type="ECO:0000256" key="3">
    <source>
        <dbReference type="PROSITE-ProRule" id="PRU00708"/>
    </source>
</evidence>
<dbReference type="PROSITE" id="PS51375">
    <property type="entry name" value="PPR"/>
    <property type="match status" value="3"/>
</dbReference>
<dbReference type="GO" id="GO:0016020">
    <property type="term" value="C:membrane"/>
    <property type="evidence" value="ECO:0007669"/>
    <property type="project" value="InterPro"/>
</dbReference>
<dbReference type="GO" id="GO:0008270">
    <property type="term" value="F:zinc ion binding"/>
    <property type="evidence" value="ECO:0007669"/>
    <property type="project" value="InterPro"/>
</dbReference>
<dbReference type="Pfam" id="PF20430">
    <property type="entry name" value="Eplus_motif"/>
    <property type="match status" value="1"/>
</dbReference>
<gene>
    <name evidence="7" type="ORF">VNO77_04957</name>
</gene>
<dbReference type="FunFam" id="1.25.40.10:FF:001050">
    <property type="entry name" value="Pentatricopeptide repeat-containing protein At2g33760"/>
    <property type="match status" value="1"/>
</dbReference>
<dbReference type="GO" id="GO:0003723">
    <property type="term" value="F:RNA binding"/>
    <property type="evidence" value="ECO:0007669"/>
    <property type="project" value="InterPro"/>
</dbReference>
<dbReference type="InterPro" id="IPR046849">
    <property type="entry name" value="E2_motif"/>
</dbReference>
<dbReference type="PANTHER" id="PTHR47926">
    <property type="entry name" value="PENTATRICOPEPTIDE REPEAT-CONTAINING PROTEIN"/>
    <property type="match status" value="1"/>
</dbReference>
<feature type="repeat" description="PPR" evidence="3">
    <location>
        <begin position="226"/>
        <end position="260"/>
    </location>
</feature>
<reference evidence="7 8" key="1">
    <citation type="submission" date="2024-01" db="EMBL/GenBank/DDBJ databases">
        <title>The genomes of 5 underutilized Papilionoideae crops provide insights into root nodulation and disease resistanc.</title>
        <authorList>
            <person name="Jiang F."/>
        </authorList>
    </citation>
    <scope>NUCLEOTIDE SEQUENCE [LARGE SCALE GENOMIC DNA]</scope>
    <source>
        <strain evidence="7">LVBAO_FW01</strain>
        <tissue evidence="7">Leaves</tissue>
    </source>
</reference>
<feature type="domain" description="DYW" evidence="6">
    <location>
        <begin position="543"/>
        <end position="635"/>
    </location>
</feature>
<feature type="transmembrane region" description="Helical" evidence="4">
    <location>
        <begin position="708"/>
        <end position="727"/>
    </location>
</feature>
<keyword evidence="4" id="KW-0812">Transmembrane</keyword>
<dbReference type="Pfam" id="PF20431">
    <property type="entry name" value="E_motif"/>
    <property type="match status" value="1"/>
</dbReference>
<dbReference type="InterPro" id="IPR002885">
    <property type="entry name" value="PPR_rpt"/>
</dbReference>
<feature type="transmembrane region" description="Helical" evidence="4">
    <location>
        <begin position="766"/>
        <end position="786"/>
    </location>
</feature>
<keyword evidence="8" id="KW-1185">Reference proteome</keyword>
<dbReference type="Proteomes" id="UP001367508">
    <property type="component" value="Unassembled WGS sequence"/>
</dbReference>
<dbReference type="PANTHER" id="PTHR47926:SF355">
    <property type="entry name" value="DYW DOMAIN-CONTAINING PROTEIN"/>
    <property type="match status" value="1"/>
</dbReference>
<dbReference type="GO" id="GO:0000148">
    <property type="term" value="C:1,3-beta-D-glucan synthase complex"/>
    <property type="evidence" value="ECO:0007669"/>
    <property type="project" value="InterPro"/>
</dbReference>